<evidence type="ECO:0000256" key="1">
    <source>
        <dbReference type="ARBA" id="ARBA00004162"/>
    </source>
</evidence>
<dbReference type="InterPro" id="IPR004255">
    <property type="entry name" value="O-acyltransferase_WSD1_N"/>
</dbReference>
<evidence type="ECO:0008006" key="15">
    <source>
        <dbReference type="Google" id="ProtNLM"/>
    </source>
</evidence>
<evidence type="ECO:0000259" key="11">
    <source>
        <dbReference type="Pfam" id="PF03007"/>
    </source>
</evidence>
<evidence type="ECO:0000313" key="13">
    <source>
        <dbReference type="EMBL" id="KAK4286148.1"/>
    </source>
</evidence>
<comment type="catalytic activity">
    <reaction evidence="9">
        <text>a long chain fatty alcohol + a fatty acyl-CoA = a long-chain alcohol wax ester + CoA</text>
        <dbReference type="Rhea" id="RHEA:38443"/>
        <dbReference type="ChEBI" id="CHEBI:17135"/>
        <dbReference type="ChEBI" id="CHEBI:57287"/>
        <dbReference type="ChEBI" id="CHEBI:77636"/>
        <dbReference type="ChEBI" id="CHEBI:235323"/>
        <dbReference type="EC" id="2.3.1.75"/>
    </reaction>
</comment>
<comment type="caution">
    <text evidence="13">The sequence shown here is derived from an EMBL/GenBank/DDBJ whole genome shotgun (WGS) entry which is preliminary data.</text>
</comment>
<reference evidence="13" key="1">
    <citation type="submission" date="2023-10" db="EMBL/GenBank/DDBJ databases">
        <title>Chromosome-level genome of the transformable northern wattle, Acacia crassicarpa.</title>
        <authorList>
            <person name="Massaro I."/>
            <person name="Sinha N.R."/>
            <person name="Poethig S."/>
            <person name="Leichty A.R."/>
        </authorList>
    </citation>
    <scope>NUCLEOTIDE SEQUENCE</scope>
    <source>
        <strain evidence="13">Acra3RX</strain>
        <tissue evidence="13">Leaf</tissue>
    </source>
</reference>
<keyword evidence="6" id="KW-0256">Endoplasmic reticulum</keyword>
<dbReference type="Pfam" id="PF03007">
    <property type="entry name" value="WS_DGAT_cat"/>
    <property type="match status" value="1"/>
</dbReference>
<evidence type="ECO:0000256" key="6">
    <source>
        <dbReference type="ARBA" id="ARBA00022824"/>
    </source>
</evidence>
<gene>
    <name evidence="13" type="ORF">QN277_002744</name>
</gene>
<evidence type="ECO:0000259" key="12">
    <source>
        <dbReference type="Pfam" id="PF06974"/>
    </source>
</evidence>
<comment type="similarity">
    <text evidence="8">In the N-terminal section; belongs to the long-chain O-acyltransferase family.</text>
</comment>
<evidence type="ECO:0000256" key="4">
    <source>
        <dbReference type="ARBA" id="ARBA00005189"/>
    </source>
</evidence>
<organism evidence="13 14">
    <name type="scientific">Acacia crassicarpa</name>
    <name type="common">northern wattle</name>
    <dbReference type="NCBI Taxonomy" id="499986"/>
    <lineage>
        <taxon>Eukaryota</taxon>
        <taxon>Viridiplantae</taxon>
        <taxon>Streptophyta</taxon>
        <taxon>Embryophyta</taxon>
        <taxon>Tracheophyta</taxon>
        <taxon>Spermatophyta</taxon>
        <taxon>Magnoliopsida</taxon>
        <taxon>eudicotyledons</taxon>
        <taxon>Gunneridae</taxon>
        <taxon>Pentapetalae</taxon>
        <taxon>rosids</taxon>
        <taxon>fabids</taxon>
        <taxon>Fabales</taxon>
        <taxon>Fabaceae</taxon>
        <taxon>Caesalpinioideae</taxon>
        <taxon>mimosoid clade</taxon>
        <taxon>Acacieae</taxon>
        <taxon>Acacia</taxon>
    </lineage>
</organism>
<dbReference type="GO" id="GO:0019432">
    <property type="term" value="P:triglyceride biosynthetic process"/>
    <property type="evidence" value="ECO:0007669"/>
    <property type="project" value="TreeGrafter"/>
</dbReference>
<accession>A0AAE1NA73</accession>
<comment type="pathway">
    <text evidence="4">Lipid metabolism.</text>
</comment>
<evidence type="ECO:0000256" key="9">
    <source>
        <dbReference type="ARBA" id="ARBA00047604"/>
    </source>
</evidence>
<dbReference type="GO" id="GO:0005789">
    <property type="term" value="C:endoplasmic reticulum membrane"/>
    <property type="evidence" value="ECO:0007669"/>
    <property type="project" value="UniProtKB-SubCell"/>
</dbReference>
<dbReference type="GO" id="GO:0047196">
    <property type="term" value="F:long-chain-alcohol O-fatty-acyltransferase activity"/>
    <property type="evidence" value="ECO:0007669"/>
    <property type="project" value="UniProtKB-EC"/>
</dbReference>
<feature type="domain" description="O-acyltransferase WSD1-like N-terminal" evidence="11">
    <location>
        <begin position="42"/>
        <end position="251"/>
    </location>
</feature>
<dbReference type="Pfam" id="PF06974">
    <property type="entry name" value="WS_DGAT_C"/>
    <property type="match status" value="1"/>
</dbReference>
<feature type="domain" description="O-acyltransferase WSD1 C-terminal" evidence="12">
    <location>
        <begin position="305"/>
        <end position="451"/>
    </location>
</feature>
<dbReference type="Proteomes" id="UP001293593">
    <property type="component" value="Unassembled WGS sequence"/>
</dbReference>
<evidence type="ECO:0000256" key="7">
    <source>
        <dbReference type="ARBA" id="ARBA00023315"/>
    </source>
</evidence>
<evidence type="ECO:0000313" key="14">
    <source>
        <dbReference type="Proteomes" id="UP001293593"/>
    </source>
</evidence>
<keyword evidence="7" id="KW-0012">Acyltransferase</keyword>
<protein>
    <recommendedName>
        <fullName evidence="15">Diacylglycerol O-acyltransferase</fullName>
    </recommendedName>
</protein>
<comment type="subcellular location">
    <subcellularLocation>
        <location evidence="1">Cell membrane</location>
        <topology evidence="1">Single-pass membrane protein</topology>
    </subcellularLocation>
    <subcellularLocation>
        <location evidence="2">Endoplasmic reticulum membrane</location>
    </subcellularLocation>
</comment>
<dbReference type="PANTHER" id="PTHR31650:SF29">
    <property type="entry name" value="O-ACYLTRANSFERASE WSD1-LIKE PROTEIN"/>
    <property type="match status" value="1"/>
</dbReference>
<dbReference type="GO" id="GO:0004144">
    <property type="term" value="F:diacylglycerol O-acyltransferase activity"/>
    <property type="evidence" value="ECO:0007669"/>
    <property type="project" value="UniProtKB-EC"/>
</dbReference>
<comment type="pathway">
    <text evidence="3">Glycerolipid metabolism; triacylglycerol biosynthesis.</text>
</comment>
<dbReference type="AlphaFoldDB" id="A0AAE1NA73"/>
<evidence type="ECO:0000256" key="2">
    <source>
        <dbReference type="ARBA" id="ARBA00004586"/>
    </source>
</evidence>
<dbReference type="InterPro" id="IPR009721">
    <property type="entry name" value="O-acyltransferase_WSD1_C"/>
</dbReference>
<evidence type="ECO:0000256" key="10">
    <source>
        <dbReference type="ARBA" id="ARBA00048109"/>
    </source>
</evidence>
<proteinExistence type="inferred from homology"/>
<name>A0AAE1NA73_9FABA</name>
<comment type="catalytic activity">
    <reaction evidence="10">
        <text>an acyl-CoA + a 1,2-diacyl-sn-glycerol = a triacyl-sn-glycerol + CoA</text>
        <dbReference type="Rhea" id="RHEA:10868"/>
        <dbReference type="ChEBI" id="CHEBI:17815"/>
        <dbReference type="ChEBI" id="CHEBI:57287"/>
        <dbReference type="ChEBI" id="CHEBI:58342"/>
        <dbReference type="ChEBI" id="CHEBI:64615"/>
        <dbReference type="EC" id="2.3.1.20"/>
    </reaction>
</comment>
<dbReference type="GO" id="GO:0005886">
    <property type="term" value="C:plasma membrane"/>
    <property type="evidence" value="ECO:0007669"/>
    <property type="project" value="UniProtKB-SubCell"/>
</dbReference>
<dbReference type="PANTHER" id="PTHR31650">
    <property type="entry name" value="O-ACYLTRANSFERASE (WSD1-LIKE) FAMILY PROTEIN"/>
    <property type="match status" value="1"/>
</dbReference>
<keyword evidence="14" id="KW-1185">Reference proteome</keyword>
<evidence type="ECO:0000256" key="8">
    <source>
        <dbReference type="ARBA" id="ARBA00024360"/>
    </source>
</evidence>
<dbReference type="EMBL" id="JAWXYG010000001">
    <property type="protein sequence ID" value="KAK4286148.1"/>
    <property type="molecule type" value="Genomic_DNA"/>
</dbReference>
<keyword evidence="5" id="KW-0808">Transferase</keyword>
<sequence>MDHLAEPLSPMAQCLDSSYLWLYVLGVLEFEVPVTRLHLKSFLNSLLSIPRFTSILVRDKSGVRRWERVEVKLEDHIIEPTISWDSMSKDKCFSDYLSNIATPQLPHSKPLWEVHVINHSTNNTTLVFKVHHSIGDGYTLMGVLLSCLERADDPSLPITFPSLKSSKTTLSDHHQASLRRIPSFVSTIFTSIKDFGWSLLKSTLHEDDKTPIRSAHEGVEFQPATLSSITFRVDHIRDIKSKLGVTVNDVITGIIFYGIRLYMQDLDYTSRAKKCTLLPMLNTRSVQSYETAEKNTKMTERKGTWGNKFTYTHVSVPTLTDTRVSDPLQFVWEAHHTMKTKKKNHMVYSLISMFLQMKHQFNGPEAVAKHFHKTIRNSSLFISNMVGPLDQLAMADLPIKSLYFTVSGVPQSVVITIISYMGMLRVTTRAEEGFIDEKKLASFMNDAFEVIHKAAMEIPDKTKSWKKLY</sequence>
<evidence type="ECO:0000256" key="5">
    <source>
        <dbReference type="ARBA" id="ARBA00022679"/>
    </source>
</evidence>
<dbReference type="InterPro" id="IPR045034">
    <property type="entry name" value="O-acyltransferase_WSD1-like"/>
</dbReference>
<evidence type="ECO:0000256" key="3">
    <source>
        <dbReference type="ARBA" id="ARBA00004771"/>
    </source>
</evidence>